<dbReference type="Gene3D" id="3.40.50.2300">
    <property type="match status" value="1"/>
</dbReference>
<sequence length="608" mass="69022">MGIMIKRILFTFLLILISGLLQAQNIKQLFDEGKSYFDKEQYALAIGKFQALSGMDSDNDMVRYASFYYAISAYKTGDRTTAKNLFRQIQSKYPSWGVDEDLNYWLGVIAVEEGKVADAFRHLNQVSAEELAPSVTALKEKALVHISGVDSLKSLLTEFNDDKIASRLADVMLDLPVVEQDMDLLEALQQNYNLELSLSLEGIAFSPKKEVYNIGLFLPFAYRNDSLRRVQLETNWTTRMYHGALLGVKKLEEEGIKVNLVTIDTRDANRTLESMINSGQLDSLDLILGPVTQSAVETMTRFSREKKINMVNPLSSNGEILIDNPYAFLYYPSNKSIAIRSAEYAKKHFNKKKGVAVFYSGQADYERAKLYKELIEKDSFNVTIFMRVPADQSVKIQQLLIAETEVDKDSAKVARMFAEMDSLRAAGDPNWEKYTERDFVRDTLRILPDSLGHVYIASDFSSLSTSALSGIAARPDAIQFLSSSRFLAAEQSLSFGQLERLNTVFVGSNFIDYSSANVAEFRRNYINTFRASPVKEERLGDAYLGYDLVVTYGKLLSEYGKYFQVGLRRREEVPGTLTEKLNYRLTNDNRYMPYLRVKDARVVKLQDQ</sequence>
<dbReference type="Pfam" id="PF13174">
    <property type="entry name" value="TPR_6"/>
    <property type="match status" value="1"/>
</dbReference>
<reference evidence="2" key="1">
    <citation type="journal article" date="2019" name="Int. J. Syst. Evol. Microbiol.">
        <title>The Global Catalogue of Microorganisms (GCM) 10K type strain sequencing project: providing services to taxonomists for standard genome sequencing and annotation.</title>
        <authorList>
            <consortium name="The Broad Institute Genomics Platform"/>
            <consortium name="The Broad Institute Genome Sequencing Center for Infectious Disease"/>
            <person name="Wu L."/>
            <person name="Ma J."/>
        </authorList>
    </citation>
    <scope>NUCLEOTIDE SEQUENCE [LARGE SCALE GENOMIC DNA]</scope>
    <source>
        <strain evidence="2">CGMCC 1.15111</strain>
    </source>
</reference>
<dbReference type="EMBL" id="BNAG01000002">
    <property type="protein sequence ID" value="GHE60079.1"/>
    <property type="molecule type" value="Genomic_DNA"/>
</dbReference>
<evidence type="ECO:0008006" key="3">
    <source>
        <dbReference type="Google" id="ProtNLM"/>
    </source>
</evidence>
<accession>A0ABQ3I5R4</accession>
<dbReference type="InterPro" id="IPR019734">
    <property type="entry name" value="TPR_rpt"/>
</dbReference>
<dbReference type="CDD" id="cd06268">
    <property type="entry name" value="PBP1_ABC_transporter_LIVBP-like"/>
    <property type="match status" value="1"/>
</dbReference>
<dbReference type="Gene3D" id="1.25.40.10">
    <property type="entry name" value="Tetratricopeptide repeat domain"/>
    <property type="match status" value="1"/>
</dbReference>
<gene>
    <name evidence="1" type="ORF">GCM10011340_13580</name>
</gene>
<dbReference type="InterPro" id="IPR011990">
    <property type="entry name" value="TPR-like_helical_dom_sf"/>
</dbReference>
<dbReference type="InterPro" id="IPR028082">
    <property type="entry name" value="Peripla_BP_I"/>
</dbReference>
<evidence type="ECO:0000313" key="1">
    <source>
        <dbReference type="EMBL" id="GHE60079.1"/>
    </source>
</evidence>
<keyword evidence="2" id="KW-1185">Reference proteome</keyword>
<proteinExistence type="predicted"/>
<protein>
    <recommendedName>
        <fullName evidence="3">Leucine-binding protein domain-containing protein</fullName>
    </recommendedName>
</protein>
<dbReference type="SUPFAM" id="SSF53822">
    <property type="entry name" value="Periplasmic binding protein-like I"/>
    <property type="match status" value="1"/>
</dbReference>
<dbReference type="SUPFAM" id="SSF48452">
    <property type="entry name" value="TPR-like"/>
    <property type="match status" value="1"/>
</dbReference>
<dbReference type="Proteomes" id="UP000658258">
    <property type="component" value="Unassembled WGS sequence"/>
</dbReference>
<comment type="caution">
    <text evidence="1">The sequence shown here is derived from an EMBL/GenBank/DDBJ whole genome shotgun (WGS) entry which is preliminary data.</text>
</comment>
<name>A0ABQ3I5R4_9BACT</name>
<evidence type="ECO:0000313" key="2">
    <source>
        <dbReference type="Proteomes" id="UP000658258"/>
    </source>
</evidence>
<organism evidence="1 2">
    <name type="scientific">Roseivirga thermotolerans</name>
    <dbReference type="NCBI Taxonomy" id="1758176"/>
    <lineage>
        <taxon>Bacteria</taxon>
        <taxon>Pseudomonadati</taxon>
        <taxon>Bacteroidota</taxon>
        <taxon>Cytophagia</taxon>
        <taxon>Cytophagales</taxon>
        <taxon>Roseivirgaceae</taxon>
        <taxon>Roseivirga</taxon>
    </lineage>
</organism>